<dbReference type="Pfam" id="PF00550">
    <property type="entry name" value="PP-binding"/>
    <property type="match status" value="3"/>
</dbReference>
<dbReference type="GO" id="GO:0044550">
    <property type="term" value="P:secondary metabolite biosynthetic process"/>
    <property type="evidence" value="ECO:0007669"/>
    <property type="project" value="TreeGrafter"/>
</dbReference>
<dbReference type="Proteomes" id="UP000554965">
    <property type="component" value="Unassembled WGS sequence"/>
</dbReference>
<dbReference type="SUPFAM" id="SSF47336">
    <property type="entry name" value="ACP-like"/>
    <property type="match status" value="3"/>
</dbReference>
<dbReference type="InterPro" id="IPR040097">
    <property type="entry name" value="FAAL/FAAC"/>
</dbReference>
<keyword evidence="6" id="KW-0597">Phosphoprotein</keyword>
<dbReference type="InterPro" id="IPR010071">
    <property type="entry name" value="AA_adenyl_dom"/>
</dbReference>
<dbReference type="InterPro" id="IPR045851">
    <property type="entry name" value="AMP-bd_C_sf"/>
</dbReference>
<dbReference type="Gene3D" id="3.40.50.150">
    <property type="entry name" value="Vaccinia Virus protein VP39"/>
    <property type="match status" value="1"/>
</dbReference>
<keyword evidence="10" id="KW-0443">Lipid metabolism</keyword>
<dbReference type="GO" id="GO:0008610">
    <property type="term" value="P:lipid biosynthetic process"/>
    <property type="evidence" value="ECO:0007669"/>
    <property type="project" value="InterPro"/>
</dbReference>
<dbReference type="SUPFAM" id="SSF56801">
    <property type="entry name" value="Acetyl-CoA synthetase-like"/>
    <property type="match status" value="2"/>
</dbReference>
<dbReference type="GO" id="GO:0031177">
    <property type="term" value="F:phosphopantetheine binding"/>
    <property type="evidence" value="ECO:0007669"/>
    <property type="project" value="TreeGrafter"/>
</dbReference>
<dbReference type="Pfam" id="PF13193">
    <property type="entry name" value="AMP-binding_C"/>
    <property type="match status" value="1"/>
</dbReference>
<comment type="pathway">
    <text evidence="2">Siderophore biosynthesis; mycobactin biosynthesis.</text>
</comment>
<evidence type="ECO:0000256" key="7">
    <source>
        <dbReference type="ARBA" id="ARBA00022598"/>
    </source>
</evidence>
<dbReference type="InterPro" id="IPR000873">
    <property type="entry name" value="AMP-dep_synth/lig_dom"/>
</dbReference>
<evidence type="ECO:0000256" key="8">
    <source>
        <dbReference type="ARBA" id="ARBA00022737"/>
    </source>
</evidence>
<feature type="domain" description="Carrier" evidence="12">
    <location>
        <begin position="2426"/>
        <end position="2501"/>
    </location>
</feature>
<dbReference type="GO" id="GO:0071766">
    <property type="term" value="P:Actinobacterium-type cell wall biogenesis"/>
    <property type="evidence" value="ECO:0007669"/>
    <property type="project" value="UniProtKB-ARBA"/>
</dbReference>
<evidence type="ECO:0000256" key="2">
    <source>
        <dbReference type="ARBA" id="ARBA00005102"/>
    </source>
</evidence>
<evidence type="ECO:0000313" key="14">
    <source>
        <dbReference type="Proteomes" id="UP000554965"/>
    </source>
</evidence>
<dbReference type="InterPro" id="IPR042099">
    <property type="entry name" value="ANL_N_sf"/>
</dbReference>
<dbReference type="UniPathway" id="UPA00011"/>
<dbReference type="GO" id="GO:0043041">
    <property type="term" value="P:amino acid activation for nonribosomal peptide biosynthetic process"/>
    <property type="evidence" value="ECO:0007669"/>
    <property type="project" value="TreeGrafter"/>
</dbReference>
<dbReference type="Pfam" id="PF23024">
    <property type="entry name" value="AMP-dom_DIP2-like"/>
    <property type="match status" value="1"/>
</dbReference>
<dbReference type="EMBL" id="OCTY01000002">
    <property type="protein sequence ID" value="SOJ57555.1"/>
    <property type="molecule type" value="Genomic_DNA"/>
</dbReference>
<keyword evidence="5" id="KW-0596">Phosphopantetheine</keyword>
<dbReference type="InterPro" id="IPR025110">
    <property type="entry name" value="AMP-bd_C"/>
</dbReference>
<dbReference type="PROSITE" id="PS00455">
    <property type="entry name" value="AMP_BINDING"/>
    <property type="match status" value="2"/>
</dbReference>
<dbReference type="RefSeq" id="WP_186244943.1">
    <property type="nucleotide sequence ID" value="NZ_OCTY01000002.1"/>
</dbReference>
<feature type="domain" description="Carrier" evidence="12">
    <location>
        <begin position="2961"/>
        <end position="3036"/>
    </location>
</feature>
<gene>
    <name evidence="13" type="primary">mbtB_3</name>
    <name evidence="13" type="ORF">MSIMFB_05033</name>
</gene>
<evidence type="ECO:0000256" key="11">
    <source>
        <dbReference type="ARBA" id="ARBA00033440"/>
    </source>
</evidence>
<dbReference type="InterPro" id="IPR001242">
    <property type="entry name" value="Condensation_dom"/>
</dbReference>
<keyword evidence="9" id="KW-0276">Fatty acid metabolism</keyword>
<dbReference type="InterPro" id="IPR036736">
    <property type="entry name" value="ACP-like_sf"/>
</dbReference>
<dbReference type="InterPro" id="IPR009081">
    <property type="entry name" value="PP-bd_ACP"/>
</dbReference>
<feature type="domain" description="Carrier" evidence="12">
    <location>
        <begin position="1640"/>
        <end position="1715"/>
    </location>
</feature>
<dbReference type="SUPFAM" id="SSF52777">
    <property type="entry name" value="CoA-dependent acyltransferases"/>
    <property type="match status" value="6"/>
</dbReference>
<protein>
    <recommendedName>
        <fullName evidence="4">Phenyloxazoline synthase MbtB</fullName>
    </recommendedName>
    <alternativeName>
        <fullName evidence="11">Mycobactin synthetase protein B</fullName>
    </alternativeName>
</protein>
<dbReference type="InterPro" id="IPR006162">
    <property type="entry name" value="Ppantetheine_attach_site"/>
</dbReference>
<dbReference type="Gene3D" id="3.30.559.30">
    <property type="entry name" value="Nonribosomal peptide synthetase, condensation domain"/>
    <property type="match status" value="3"/>
</dbReference>
<dbReference type="Pfam" id="PF00501">
    <property type="entry name" value="AMP-binding"/>
    <property type="match status" value="2"/>
</dbReference>
<dbReference type="CDD" id="cd05931">
    <property type="entry name" value="FAAL"/>
    <property type="match status" value="1"/>
</dbReference>
<proteinExistence type="inferred from homology"/>
<evidence type="ECO:0000256" key="9">
    <source>
        <dbReference type="ARBA" id="ARBA00022832"/>
    </source>
</evidence>
<dbReference type="PANTHER" id="PTHR45527">
    <property type="entry name" value="NONRIBOSOMAL PEPTIDE SYNTHETASE"/>
    <property type="match status" value="1"/>
</dbReference>
<dbReference type="InterPro" id="IPR023213">
    <property type="entry name" value="CAT-like_dom_sf"/>
</dbReference>
<keyword evidence="7 13" id="KW-0436">Ligase</keyword>
<evidence type="ECO:0000256" key="10">
    <source>
        <dbReference type="ARBA" id="ARBA00023098"/>
    </source>
</evidence>
<dbReference type="InterPro" id="IPR057737">
    <property type="entry name" value="Condensation_MtbB-like"/>
</dbReference>
<evidence type="ECO:0000259" key="12">
    <source>
        <dbReference type="PROSITE" id="PS50075"/>
    </source>
</evidence>
<dbReference type="Gene3D" id="3.40.50.12780">
    <property type="entry name" value="N-terminal domain of ligase-like"/>
    <property type="match status" value="2"/>
</dbReference>
<dbReference type="PANTHER" id="PTHR45527:SF10">
    <property type="entry name" value="PYOCHELIN SYNTHASE PCHF"/>
    <property type="match status" value="1"/>
</dbReference>
<dbReference type="InterPro" id="IPR029063">
    <property type="entry name" value="SAM-dependent_MTases_sf"/>
</dbReference>
<dbReference type="GO" id="GO:0005737">
    <property type="term" value="C:cytoplasm"/>
    <property type="evidence" value="ECO:0007669"/>
    <property type="project" value="TreeGrafter"/>
</dbReference>
<evidence type="ECO:0000256" key="5">
    <source>
        <dbReference type="ARBA" id="ARBA00022450"/>
    </source>
</evidence>
<evidence type="ECO:0000256" key="1">
    <source>
        <dbReference type="ARBA" id="ARBA00001957"/>
    </source>
</evidence>
<dbReference type="PROSITE" id="PS00012">
    <property type="entry name" value="PHOSPHOPANTETHEINE"/>
    <property type="match status" value="1"/>
</dbReference>
<keyword evidence="14" id="KW-1185">Reference proteome</keyword>
<dbReference type="GO" id="GO:0016874">
    <property type="term" value="F:ligase activity"/>
    <property type="evidence" value="ECO:0007669"/>
    <property type="project" value="UniProtKB-KW"/>
</dbReference>
<dbReference type="InterPro" id="IPR020845">
    <property type="entry name" value="AMP-binding_CS"/>
</dbReference>
<sequence length="3066" mass="331273">MVLTATGAPNSWGHSEEFRNNPLGAPAADRRITDLVAQWAERCPDAVALRMVDAAATGVWTYRRLWDRVSRIRDGAFADLPLGSRVVMAKTGDADYVAGFLAALDAGIIPVPLFLPSADAPQRFLRRAEHILSDCAPSAVYTSADLVEVLANDSALRGLTLRTPDSAADGSPRPPTDMAPNVERVAFLQYSSGSTGEPKGIINTHQSILSQLAIAKAMWNRPEKIHTVSWLPLYHDMGIFWGAMLALVTGGIATLIPPFDFVRNPRIWLETVHEARGNWIAGPDFGYRLCINAFDGTILESLDLSCLHLATNGAEPVRAATLRDFTEKFGAAGLRTDVMAPQYGLAEAGLGVSGTINPRPWGQKDFDAEQLNHGRAVEVSVPVAGRRTRTLVSCGDTTFQWDVRIVDPQRQLVLPDGEIGEIWVGGTGLPQGYWGRPELTAEIFGATTADGMGPYLRTGDAGFRSDGELYICGRYRDLIIVGGGNYFPNDIELTVEETPCGVDSGGACAVQPEGAHTWWLVLETSVTAAEDLGDLSRVLRRRILAVHQTAPERIVWVRPRVLPRTTSGKIRRRKALEMLNSAKFDVVHEVSSWNEPSRAESPATELAEFVAGLLGVGVHNLETDADLTALGLTSMMPAQVVEWSAARGRQLDFAELYAEPTLDNWQRRYDAAPPIRTPDSGTIGSDIPTTALQRAYWVGRDPDQPLGGVGCQTYFELCGATIDPGRLDAALDALARRHPMLRSVFPDSGRCRIAPENIHPRVRVHDLSAAGDAAHAPHLDEVRTRLRTHRFDVETGDTWRVELTRLPEGCILHFAVDLMIADLTSIGILLHDLAALYRGDELPAVATRFSDDVRTVPTASMDAVERLPEGPQLPLADERVIEFRRQQHTLGATALAALDDSCRAHGVTRAAVFLAAYALVLQRWSSTDDFLINVTTFGRPPGASDVIGDFTKTHLYRAVFDAAIGFADQARSAQRGLRATLRGPESTDLLAAQLYNGTGHSGIAPVVFTYAADTPVLQQRDAETLGAVGVVASMTPQVIIDNQVGALGDNLIVSWDYRASCFPPGVVADMFGAYVGLLESLGARDWSTPATVDLPQHSQLIRQQRNATTAPRPEGLLYDAFQKQVQRDPSRIALRWAADEYVDQPHDDPIAAANSELSYGALDTYARRVAGALAERHAAGSIIGIQLPKGPAQVVAAFGVLMAGCSYLPVGVDQPDDRFARICALSGISGLIRSKHLEHNAIADPIVHDIDSMIQCAQVEPVRVDPSDTAYVVYTSGSTGEPKGVLVSHATALNTIVDVNRRNEVGPADSLLAVSALDFDLSVYDIFGPLSSGASVVTLSEQSRRDAFRWNALIAEFGVTIWDSVPALLDMLLIAAGENDGALPSLRSVFLSGDWIPLDMPRRLHRAAPQARLVAMGGATEAAIWSNEFVLAADHDIDPEWVSVPYGYPLSNQMFRVVDNLGQDCPDYVAGELWIGGAGVAQGYHNAPELTAERFLEDEAGCRWYRTGDLGCYWHDGTLQFLGRLDSQVKIGGHRVECGEIEHVLRGHALVDSAAVVPVYDSTALGAVIVRHRGAGELTDPEAAQLRKYLATRLPQYMIPKWFSCRAELPLTGNGKVDRSQAANDVETFARAAATRQSGTELSPVEQLVADVWSDVLGVPITSRDDNFFVHGGDSLRATQVTAQLKRSGVFGAEVSQLLGRQTLGEFSSVCILGELVDDPLVPTVEPMQYDTEFPLSRLQQAYVLGSSGLHGSTRAPTYFAIVLAAIAPPDSIDLNRFLAVVRRCVDEFAALRCVLDSDTGQRVHDIAAEVPVHLVDAADPDALMRHMADAPFDPRAVPVIQCFAPADSSRYVGLLLNYLSLDARSLATVIATIVADYQQTPRLRPVEPSADVFARFVIESQGNEQGFSEVSPPPAMPLSGQRVDPTARLGFARSSFTLADDAFRGLRDRASRLHVTATALIFEAFADALHSIGAGDRFAVVVPASHRPSYAPADREVLGNFTRLALCNTDYGLVRPGSPEAVTAAQEQLWGAIGIDGDATGQLAAMRSAGNAGYPVVFTSTLGLAPQGQAELSSVRTLTQTPGVWLDCQVEDDAGGARISWDVAGGVIADEPLAVAFSHFERAVRRHAGQIDELPRIGESDWASAVLADAARLCETVRIRPEYAELVRRWQQQPLVTGHDTARAAHRLADIVAGTASPRTLIGDPQLAPEALLLAEGRLQWALDDLSERIFGHSRAVGRRLRIIEVGSRTGLITQRLADMVGAVVDEYLCFEPNPVLAEIAAGRPAATVIRQVNSPEQLAAAADVVICCGSLHQLPEAGAALEALTVADCGWLWVAEICELTSATLASAAGLNPGLLSPGSLPAADQWWRFIAQHGWQPVQMTQDGPGLAIIAHRQHRATSPPAAPRTHAAPPSAALERTSIADASVVATIAEIWQRHLNIAGHTVPTASDDFFLLGGDSLVATRVYADLRAAGFGRLALVDLFNYPLLGELAAHAGMPTAPQPPPAAHRTVTQPHPHDEAEFPLTVVQHAYLAGREGGFMLGGVAAHCYFEFELSDFDHDRFDAAARQLIQHHPGLRSTVTTNVDGAEPPRLCALVHPAPIEPIVSDYPDVRARMRDQVIDLTTRPGIDFGVQLCAAGRTVIGISMDNVMLDGTSMMIALAQLDHLYRGGSLDELPPLRTTFGNYVRNPPELWPGTDESELPQLAASRDYWRARLPSLPPAPQLAPTQALLDIDKPVFDRAEAVIAQDDWTRILQSCRAERVTAASFLLAHYARVLASWAGTADFCVNVTLFDRDPDVPGIEDVVGDFTSLLLLECRVDTTVSIWEQARRLQRQLITDLPHRTADAVWLQRELLRHHGQPANAVFPVVFTSGLGLADTSSGSSAGLGSLVFGLSQTPQTVLDFQMWENAGSLSLSWDFVTQAIAPEVARRNLDTMLDAMLDATLSRVDSSAHSAQHDAPATDELVQRVSMICAAALGLPRVEPGQNFFQLGGDSVAATKVVEQINREVTPTATMRLLFENPVIGDFSEKLGKLGKLEKLEKLGKLGELRTAVPAEDADIEEGVL</sequence>
<reference evidence="13 14" key="1">
    <citation type="submission" date="2017-10" db="EMBL/GenBank/DDBJ databases">
        <authorList>
            <consortium name="Urmite Genomes"/>
        </authorList>
    </citation>
    <scope>NUCLEOTIDE SEQUENCE [LARGE SCALE GENOMIC DNA]</scope>
    <source>
        <strain evidence="13 14">FB-527</strain>
    </source>
</reference>
<comment type="similarity">
    <text evidence="3">Belongs to the ATP-dependent AMP-binding enzyme family. MbtB subfamily.</text>
</comment>
<evidence type="ECO:0000256" key="4">
    <source>
        <dbReference type="ARBA" id="ARBA00016743"/>
    </source>
</evidence>
<comment type="cofactor">
    <cofactor evidence="1">
        <name>pantetheine 4'-phosphate</name>
        <dbReference type="ChEBI" id="CHEBI:47942"/>
    </cofactor>
</comment>
<dbReference type="CDD" id="cd19535">
    <property type="entry name" value="Cyc_NRPS"/>
    <property type="match status" value="2"/>
</dbReference>
<dbReference type="Pfam" id="PF00668">
    <property type="entry name" value="Condensation"/>
    <property type="match status" value="2"/>
</dbReference>
<dbReference type="GO" id="GO:0006631">
    <property type="term" value="P:fatty acid metabolic process"/>
    <property type="evidence" value="ECO:0007669"/>
    <property type="project" value="UniProtKB-KW"/>
</dbReference>
<name>A0A7Z7ISA3_9MYCO</name>
<organism evidence="13 14">
    <name type="scientific">Mycobacterium simulans</name>
    <dbReference type="NCBI Taxonomy" id="627089"/>
    <lineage>
        <taxon>Bacteria</taxon>
        <taxon>Bacillati</taxon>
        <taxon>Actinomycetota</taxon>
        <taxon>Actinomycetes</taxon>
        <taxon>Mycobacteriales</taxon>
        <taxon>Mycobacteriaceae</taxon>
        <taxon>Mycobacterium</taxon>
    </lineage>
</organism>
<dbReference type="Gene3D" id="3.30.559.10">
    <property type="entry name" value="Chloramphenicol acetyltransferase-like domain"/>
    <property type="match status" value="3"/>
</dbReference>
<dbReference type="Gene3D" id="1.10.1200.10">
    <property type="entry name" value="ACP-like"/>
    <property type="match status" value="4"/>
</dbReference>
<accession>A0A7Z7ISA3</accession>
<comment type="caution">
    <text evidence="13">The sequence shown here is derived from an EMBL/GenBank/DDBJ whole genome shotgun (WGS) entry which is preliminary data.</text>
</comment>
<dbReference type="NCBIfam" id="TIGR01733">
    <property type="entry name" value="AA-adenyl-dom"/>
    <property type="match status" value="1"/>
</dbReference>
<dbReference type="PROSITE" id="PS50075">
    <property type="entry name" value="CARRIER"/>
    <property type="match status" value="3"/>
</dbReference>
<evidence type="ECO:0000256" key="6">
    <source>
        <dbReference type="ARBA" id="ARBA00022553"/>
    </source>
</evidence>
<evidence type="ECO:0000313" key="13">
    <source>
        <dbReference type="EMBL" id="SOJ57555.1"/>
    </source>
</evidence>
<dbReference type="FunFam" id="3.40.50.12780:FF:000013">
    <property type="entry name" value="Long-chain-fatty-acid--AMP ligase FadD32"/>
    <property type="match status" value="1"/>
</dbReference>
<keyword evidence="8" id="KW-0677">Repeat</keyword>
<dbReference type="SUPFAM" id="SSF53335">
    <property type="entry name" value="S-adenosyl-L-methionine-dependent methyltransferases"/>
    <property type="match status" value="1"/>
</dbReference>
<evidence type="ECO:0000256" key="3">
    <source>
        <dbReference type="ARBA" id="ARBA00007380"/>
    </source>
</evidence>
<dbReference type="Gene3D" id="3.30.300.30">
    <property type="match status" value="2"/>
</dbReference>